<dbReference type="PANTHER" id="PTHR42987">
    <property type="entry name" value="PEPTIDASE S49"/>
    <property type="match status" value="1"/>
</dbReference>
<evidence type="ECO:0000313" key="3">
    <source>
        <dbReference type="EMBL" id="RRB12456.1"/>
    </source>
</evidence>
<gene>
    <name evidence="3" type="ORF">EHT87_19855</name>
</gene>
<comment type="caution">
    <text evidence="3">The sequence shown here is derived from an EMBL/GenBank/DDBJ whole genome shotgun (WGS) entry which is preliminary data.</text>
</comment>
<keyword evidence="4" id="KW-1185">Reference proteome</keyword>
<dbReference type="GO" id="GO:0006508">
    <property type="term" value="P:proteolysis"/>
    <property type="evidence" value="ECO:0007669"/>
    <property type="project" value="InterPro"/>
</dbReference>
<dbReference type="Proteomes" id="UP000274271">
    <property type="component" value="Unassembled WGS sequence"/>
</dbReference>
<dbReference type="Gene3D" id="3.90.226.10">
    <property type="entry name" value="2-enoyl-CoA Hydratase, Chain A, domain 1"/>
    <property type="match status" value="1"/>
</dbReference>
<dbReference type="GO" id="GO:0008233">
    <property type="term" value="F:peptidase activity"/>
    <property type="evidence" value="ECO:0007669"/>
    <property type="project" value="InterPro"/>
</dbReference>
<evidence type="ECO:0000256" key="1">
    <source>
        <dbReference type="ARBA" id="ARBA00008683"/>
    </source>
</evidence>
<dbReference type="RefSeq" id="WP_124908409.1">
    <property type="nucleotide sequence ID" value="NZ_RQJP01000004.1"/>
</dbReference>
<evidence type="ECO:0000259" key="2">
    <source>
        <dbReference type="Pfam" id="PF01343"/>
    </source>
</evidence>
<reference evidence="3 4" key="1">
    <citation type="submission" date="2018-11" db="EMBL/GenBank/DDBJ databases">
        <authorList>
            <person name="Zhou Z."/>
            <person name="Wang G."/>
        </authorList>
    </citation>
    <scope>NUCLEOTIDE SEQUENCE [LARGE SCALE GENOMIC DNA]</scope>
    <source>
        <strain evidence="3 4">KCTC42998</strain>
    </source>
</reference>
<dbReference type="InterPro" id="IPR029045">
    <property type="entry name" value="ClpP/crotonase-like_dom_sf"/>
</dbReference>
<dbReference type="AlphaFoldDB" id="A0A3P1CHD9"/>
<dbReference type="InterPro" id="IPR002142">
    <property type="entry name" value="Peptidase_S49"/>
</dbReference>
<sequence>MTGLSFFSGLWYLNEPFAHQWKGIIQHRLAQGRDPIPPTFKAAAGQANEQQERWNQRYRNQAEVIDELYDEDGFYDPLRGRLYEYRKAGGGSVAVVPIEGSMARVGFCGSGGNEETAKILQLAAAHPKIKAVVLKMNTPGGTVDSTRMLADAVATFSKPILVWTPFCASAGYYVASQANEIWLEDQTVSQVGSIGVLMVYVDESEALAREGTKITIYRADGSEKKAQINGIEPITPDQEAEIRQSLNDCRTEFLGYVRRGRAGKLTSDEAFTGEMFGREKAQAHGLVDRIGSLQACIHQALQLAA</sequence>
<name>A0A3P1CHD9_9BACT</name>
<organism evidence="3 4">
    <name type="scientific">Larkinella knui</name>
    <dbReference type="NCBI Taxonomy" id="2025310"/>
    <lineage>
        <taxon>Bacteria</taxon>
        <taxon>Pseudomonadati</taxon>
        <taxon>Bacteroidota</taxon>
        <taxon>Cytophagia</taxon>
        <taxon>Cytophagales</taxon>
        <taxon>Spirosomataceae</taxon>
        <taxon>Larkinella</taxon>
    </lineage>
</organism>
<dbReference type="SUPFAM" id="SSF52096">
    <property type="entry name" value="ClpP/crotonase"/>
    <property type="match status" value="1"/>
</dbReference>
<dbReference type="EMBL" id="RQJP01000004">
    <property type="protein sequence ID" value="RRB12456.1"/>
    <property type="molecule type" value="Genomic_DNA"/>
</dbReference>
<dbReference type="Pfam" id="PF01343">
    <property type="entry name" value="Peptidase_S49"/>
    <property type="match status" value="1"/>
</dbReference>
<evidence type="ECO:0000313" key="4">
    <source>
        <dbReference type="Proteomes" id="UP000274271"/>
    </source>
</evidence>
<proteinExistence type="inferred from homology"/>
<accession>A0A3P1CHD9</accession>
<comment type="similarity">
    <text evidence="1">Belongs to the peptidase S49 family.</text>
</comment>
<dbReference type="PANTHER" id="PTHR42987:SF4">
    <property type="entry name" value="PROTEASE SOHB-RELATED"/>
    <property type="match status" value="1"/>
</dbReference>
<protein>
    <submittedName>
        <fullName evidence="3">S49 family peptidase</fullName>
    </submittedName>
</protein>
<feature type="domain" description="Peptidase S49" evidence="2">
    <location>
        <begin position="157"/>
        <end position="304"/>
    </location>
</feature>
<dbReference type="OrthoDB" id="1490107at2"/>